<dbReference type="GO" id="GO:0016747">
    <property type="term" value="F:acyltransferase activity, transferring groups other than amino-acyl groups"/>
    <property type="evidence" value="ECO:0007669"/>
    <property type="project" value="InterPro"/>
</dbReference>
<evidence type="ECO:0000259" key="1">
    <source>
        <dbReference type="PROSITE" id="PS51186"/>
    </source>
</evidence>
<dbReference type="EMBL" id="CP041186">
    <property type="protein sequence ID" value="QDG53235.1"/>
    <property type="molecule type" value="Genomic_DNA"/>
</dbReference>
<dbReference type="SUPFAM" id="SSF55729">
    <property type="entry name" value="Acyl-CoA N-acyltransferases (Nat)"/>
    <property type="match status" value="1"/>
</dbReference>
<dbReference type="PROSITE" id="PS51186">
    <property type="entry name" value="GNAT"/>
    <property type="match status" value="1"/>
</dbReference>
<feature type="domain" description="N-acetyltransferase" evidence="1">
    <location>
        <begin position="17"/>
        <end position="171"/>
    </location>
</feature>
<keyword evidence="2" id="KW-0808">Transferase</keyword>
<dbReference type="Pfam" id="PF13302">
    <property type="entry name" value="Acetyltransf_3"/>
    <property type="match status" value="1"/>
</dbReference>
<dbReference type="InterPro" id="IPR000182">
    <property type="entry name" value="GNAT_dom"/>
</dbReference>
<sequence length="183" mass="21068">MELDLERCTVRSWRLDDMESLVRHANNRKVWRNLRDSFPHPYTLEDAEEWVTIAGAQDPEVNFAIAVDDVAVGGIGFELQTDVFRKSAEIGYWLGERFWGQGIMTEAVRAVTSFGFATLGFERIYAGVFSWNPGSARVLEKVGYEFEAKLRNAIYKEGHLLDEYIYATWPDRWQPDEVLVTPP</sequence>
<protein>
    <submittedName>
        <fullName evidence="2">GNAT family N-acetyltransferase</fullName>
    </submittedName>
</protein>
<dbReference type="AlphaFoldDB" id="A0A4Y6PZR2"/>
<organism evidence="2 3">
    <name type="scientific">Persicimonas caeni</name>
    <dbReference type="NCBI Taxonomy" id="2292766"/>
    <lineage>
        <taxon>Bacteria</taxon>
        <taxon>Deltaproteobacteria</taxon>
        <taxon>Bradymonadales</taxon>
        <taxon>Bradymonadaceae</taxon>
        <taxon>Persicimonas</taxon>
    </lineage>
</organism>
<dbReference type="PANTHER" id="PTHR43328:SF1">
    <property type="entry name" value="N-ACETYLTRANSFERASE DOMAIN-CONTAINING PROTEIN"/>
    <property type="match status" value="1"/>
</dbReference>
<evidence type="ECO:0000313" key="2">
    <source>
        <dbReference type="EMBL" id="QDG53235.1"/>
    </source>
</evidence>
<dbReference type="Proteomes" id="UP000315995">
    <property type="component" value="Chromosome"/>
</dbReference>
<accession>A0A5B8YC44</accession>
<dbReference type="OrthoDB" id="9801656at2"/>
<dbReference type="PANTHER" id="PTHR43328">
    <property type="entry name" value="ACETYLTRANSFERASE-RELATED"/>
    <property type="match status" value="1"/>
</dbReference>
<evidence type="ECO:0000313" key="3">
    <source>
        <dbReference type="Proteomes" id="UP000315995"/>
    </source>
</evidence>
<accession>A0A4Y6PZR2</accession>
<proteinExistence type="predicted"/>
<dbReference type="RefSeq" id="WP_141199696.1">
    <property type="nucleotide sequence ID" value="NZ_CP041186.1"/>
</dbReference>
<reference evidence="2 3" key="1">
    <citation type="submission" date="2019-06" db="EMBL/GenBank/DDBJ databases">
        <title>Persicimonas caeni gen. nov., sp. nov., a predatory bacterium isolated from solar saltern.</title>
        <authorList>
            <person name="Wang S."/>
        </authorList>
    </citation>
    <scope>NUCLEOTIDE SEQUENCE [LARGE SCALE GENOMIC DNA]</scope>
    <source>
        <strain evidence="2 3">YN101</strain>
    </source>
</reference>
<keyword evidence="3" id="KW-1185">Reference proteome</keyword>
<dbReference type="InterPro" id="IPR016181">
    <property type="entry name" value="Acyl_CoA_acyltransferase"/>
</dbReference>
<dbReference type="Gene3D" id="3.40.630.30">
    <property type="match status" value="1"/>
</dbReference>
<name>A0A4Y6PZR2_PERCE</name>
<gene>
    <name evidence="2" type="ORF">FIV42_21535</name>
</gene>